<dbReference type="RefSeq" id="WP_380226511.1">
    <property type="nucleotide sequence ID" value="NZ_JBHSOF010000021.1"/>
</dbReference>
<feature type="coiled-coil region" evidence="1">
    <location>
        <begin position="33"/>
        <end position="89"/>
    </location>
</feature>
<protein>
    <submittedName>
        <fullName evidence="3">Uncharacterized protein</fullName>
    </submittedName>
</protein>
<evidence type="ECO:0000313" key="3">
    <source>
        <dbReference type="EMBL" id="MFC5664821.1"/>
    </source>
</evidence>
<evidence type="ECO:0000256" key="2">
    <source>
        <dbReference type="SAM" id="SignalP"/>
    </source>
</evidence>
<organism evidence="3 4">
    <name type="scientific">Kitasatospora misakiensis</name>
    <dbReference type="NCBI Taxonomy" id="67330"/>
    <lineage>
        <taxon>Bacteria</taxon>
        <taxon>Bacillati</taxon>
        <taxon>Actinomycetota</taxon>
        <taxon>Actinomycetes</taxon>
        <taxon>Kitasatosporales</taxon>
        <taxon>Streptomycetaceae</taxon>
        <taxon>Kitasatospora</taxon>
    </lineage>
</organism>
<reference evidence="4" key="1">
    <citation type="journal article" date="2019" name="Int. J. Syst. Evol. Microbiol.">
        <title>The Global Catalogue of Microorganisms (GCM) 10K type strain sequencing project: providing services to taxonomists for standard genome sequencing and annotation.</title>
        <authorList>
            <consortium name="The Broad Institute Genomics Platform"/>
            <consortium name="The Broad Institute Genome Sequencing Center for Infectious Disease"/>
            <person name="Wu L."/>
            <person name="Ma J."/>
        </authorList>
    </citation>
    <scope>NUCLEOTIDE SEQUENCE [LARGE SCALE GENOMIC DNA]</scope>
    <source>
        <strain evidence="4">CGMCC 4.1437</strain>
    </source>
</reference>
<proteinExistence type="predicted"/>
<evidence type="ECO:0000256" key="1">
    <source>
        <dbReference type="SAM" id="Coils"/>
    </source>
</evidence>
<feature type="signal peptide" evidence="2">
    <location>
        <begin position="1"/>
        <end position="20"/>
    </location>
</feature>
<keyword evidence="2" id="KW-0732">Signal</keyword>
<sequence length="94" mass="10013">MRRRISALVLTAALAGGALATVGQVATAQPASAASITVNINELRQQVADLRQKANTLDHYGAHAEAAKARAQANAIQNRINQLEKAERESGRHF</sequence>
<dbReference type="Proteomes" id="UP001595975">
    <property type="component" value="Unassembled WGS sequence"/>
</dbReference>
<gene>
    <name evidence="3" type="ORF">ACFP3U_17745</name>
</gene>
<comment type="caution">
    <text evidence="3">The sequence shown here is derived from an EMBL/GenBank/DDBJ whole genome shotgun (WGS) entry which is preliminary data.</text>
</comment>
<dbReference type="EMBL" id="JBHSOF010000021">
    <property type="protein sequence ID" value="MFC5664821.1"/>
    <property type="molecule type" value="Genomic_DNA"/>
</dbReference>
<name>A0ABW0X306_9ACTN</name>
<accession>A0ABW0X306</accession>
<keyword evidence="1" id="KW-0175">Coiled coil</keyword>
<keyword evidence="4" id="KW-1185">Reference proteome</keyword>
<evidence type="ECO:0000313" key="4">
    <source>
        <dbReference type="Proteomes" id="UP001595975"/>
    </source>
</evidence>
<feature type="chain" id="PRO_5046596282" evidence="2">
    <location>
        <begin position="21"/>
        <end position="94"/>
    </location>
</feature>